<dbReference type="PANTHER" id="PTHR34883:SF8">
    <property type="entry name" value="EXTRACELLULAR SERINE-RICH PROTEIN (AFU_ORTHOLOGUE AFUA_6G00670)"/>
    <property type="match status" value="1"/>
</dbReference>
<dbReference type="InterPro" id="IPR008972">
    <property type="entry name" value="Cupredoxin"/>
</dbReference>
<organism evidence="4 5">
    <name type="scientific">Ophiobolus disseminans</name>
    <dbReference type="NCBI Taxonomy" id="1469910"/>
    <lineage>
        <taxon>Eukaryota</taxon>
        <taxon>Fungi</taxon>
        <taxon>Dikarya</taxon>
        <taxon>Ascomycota</taxon>
        <taxon>Pezizomycotina</taxon>
        <taxon>Dothideomycetes</taxon>
        <taxon>Pleosporomycetidae</taxon>
        <taxon>Pleosporales</taxon>
        <taxon>Pleosporineae</taxon>
        <taxon>Phaeosphaeriaceae</taxon>
        <taxon>Ophiobolus</taxon>
    </lineage>
</organism>
<dbReference type="Gene3D" id="2.60.40.420">
    <property type="entry name" value="Cupredoxins - blue copper proteins"/>
    <property type="match status" value="1"/>
</dbReference>
<dbReference type="SUPFAM" id="SSF49503">
    <property type="entry name" value="Cupredoxins"/>
    <property type="match status" value="1"/>
</dbReference>
<dbReference type="PANTHER" id="PTHR34883">
    <property type="entry name" value="SERINE-RICH PROTEIN, PUTATIVE-RELATED-RELATED"/>
    <property type="match status" value="1"/>
</dbReference>
<sequence length="330" mass="35357">MARSSLSKLGSVVVASQLLLSVLAQNIAVGSSNVHLIKVGAGEFKFEPQQITNVAVGDTVTFEFYPPDHSVARAEFGSACVPYGSTGKGKQGFWSGTKYVDSVDQTEQYNITINSTEPIFFYCAAPKSCTSELMVGAINPNSTQTLEKQIEAAKNAKFQYAPGQPMPSEGGNTSPSDPSSPQHDRPYKISTIVVIGVAVGIVAFIGMCAALFFFIGRSKSLKEVVRKQDDGAAMKPVGVGGGYTELGYQHFPQPPQTPHGGYPQDFGTPLPAYSSPHMGNAGLNTPHHTYYQDQKASQPVIAELHSPTLGRQEFVAELEAPSVPLQEKKR</sequence>
<dbReference type="AlphaFoldDB" id="A0A6A6ZZY9"/>
<dbReference type="CDD" id="cd00920">
    <property type="entry name" value="Cupredoxin"/>
    <property type="match status" value="1"/>
</dbReference>
<keyword evidence="3" id="KW-0732">Signal</keyword>
<proteinExistence type="predicted"/>
<dbReference type="Proteomes" id="UP000799424">
    <property type="component" value="Unassembled WGS sequence"/>
</dbReference>
<evidence type="ECO:0000256" key="1">
    <source>
        <dbReference type="SAM" id="MobiDB-lite"/>
    </source>
</evidence>
<feature type="region of interest" description="Disordered" evidence="1">
    <location>
        <begin position="161"/>
        <end position="184"/>
    </location>
</feature>
<dbReference type="InterPro" id="IPR052953">
    <property type="entry name" value="Ser-rich/MCO-related"/>
</dbReference>
<feature type="compositionally biased region" description="Polar residues" evidence="1">
    <location>
        <begin position="170"/>
        <end position="181"/>
    </location>
</feature>
<evidence type="ECO:0000256" key="2">
    <source>
        <dbReference type="SAM" id="Phobius"/>
    </source>
</evidence>
<evidence type="ECO:0008006" key="6">
    <source>
        <dbReference type="Google" id="ProtNLM"/>
    </source>
</evidence>
<protein>
    <recommendedName>
        <fullName evidence="6">Cupredoxin</fullName>
    </recommendedName>
</protein>
<keyword evidence="5" id="KW-1185">Reference proteome</keyword>
<keyword evidence="2" id="KW-0472">Membrane</keyword>
<feature type="transmembrane region" description="Helical" evidence="2">
    <location>
        <begin position="192"/>
        <end position="216"/>
    </location>
</feature>
<feature type="signal peptide" evidence="3">
    <location>
        <begin position="1"/>
        <end position="24"/>
    </location>
</feature>
<reference evidence="4" key="1">
    <citation type="journal article" date="2020" name="Stud. Mycol.">
        <title>101 Dothideomycetes genomes: a test case for predicting lifestyles and emergence of pathogens.</title>
        <authorList>
            <person name="Haridas S."/>
            <person name="Albert R."/>
            <person name="Binder M."/>
            <person name="Bloem J."/>
            <person name="Labutti K."/>
            <person name="Salamov A."/>
            <person name="Andreopoulos B."/>
            <person name="Baker S."/>
            <person name="Barry K."/>
            <person name="Bills G."/>
            <person name="Bluhm B."/>
            <person name="Cannon C."/>
            <person name="Castanera R."/>
            <person name="Culley D."/>
            <person name="Daum C."/>
            <person name="Ezra D."/>
            <person name="Gonzalez J."/>
            <person name="Henrissat B."/>
            <person name="Kuo A."/>
            <person name="Liang C."/>
            <person name="Lipzen A."/>
            <person name="Lutzoni F."/>
            <person name="Magnuson J."/>
            <person name="Mondo S."/>
            <person name="Nolan M."/>
            <person name="Ohm R."/>
            <person name="Pangilinan J."/>
            <person name="Park H.-J."/>
            <person name="Ramirez L."/>
            <person name="Alfaro M."/>
            <person name="Sun H."/>
            <person name="Tritt A."/>
            <person name="Yoshinaga Y."/>
            <person name="Zwiers L.-H."/>
            <person name="Turgeon B."/>
            <person name="Goodwin S."/>
            <person name="Spatafora J."/>
            <person name="Crous P."/>
            <person name="Grigoriev I."/>
        </authorList>
    </citation>
    <scope>NUCLEOTIDE SEQUENCE</scope>
    <source>
        <strain evidence="4">CBS 113818</strain>
    </source>
</reference>
<feature type="chain" id="PRO_5025390037" description="Cupredoxin" evidence="3">
    <location>
        <begin position="25"/>
        <end position="330"/>
    </location>
</feature>
<evidence type="ECO:0000313" key="5">
    <source>
        <dbReference type="Proteomes" id="UP000799424"/>
    </source>
</evidence>
<name>A0A6A6ZZY9_9PLEO</name>
<gene>
    <name evidence="4" type="ORF">CC86DRAFT_394386</name>
</gene>
<evidence type="ECO:0000256" key="3">
    <source>
        <dbReference type="SAM" id="SignalP"/>
    </source>
</evidence>
<keyword evidence="2" id="KW-1133">Transmembrane helix</keyword>
<accession>A0A6A6ZZY9</accession>
<dbReference type="EMBL" id="MU006226">
    <property type="protein sequence ID" value="KAF2826406.1"/>
    <property type="molecule type" value="Genomic_DNA"/>
</dbReference>
<evidence type="ECO:0000313" key="4">
    <source>
        <dbReference type="EMBL" id="KAF2826406.1"/>
    </source>
</evidence>
<keyword evidence="2" id="KW-0812">Transmembrane</keyword>
<dbReference type="OrthoDB" id="2331100at2759"/>